<dbReference type="Proteomes" id="UP001648503">
    <property type="component" value="Unassembled WGS sequence"/>
</dbReference>
<reference evidence="5 6" key="1">
    <citation type="submission" date="2021-02" db="EMBL/GenBank/DDBJ databases">
        <title>Variation within the Batrachochytrium salamandrivorans European outbreak.</title>
        <authorList>
            <person name="Kelly M."/>
            <person name="Pasmans F."/>
            <person name="Shea T.P."/>
            <person name="Munoz J.F."/>
            <person name="Carranza S."/>
            <person name="Cuomo C.A."/>
            <person name="Martel A."/>
        </authorList>
    </citation>
    <scope>NUCLEOTIDE SEQUENCE [LARGE SCALE GENOMIC DNA]</scope>
    <source>
        <strain evidence="5 6">AMFP18/2</strain>
    </source>
</reference>
<proteinExistence type="predicted"/>
<gene>
    <name evidence="5" type="ORF">BASA50_003068</name>
</gene>
<sequence>MASDSQAKEGTVLHKMLTSISCKELLQYSQNIRSTSSSAFAPPEHPICFDSELTVQEACIALAKHRISSAPIYSASEGGFVGMLDYSDLVAYVLAVLHKIPKAVNYDAEMDTSDIVKRAMTQGHTNVPVKLLANMSHHNPLVVVDASAPVLTAVEEFVRAKVHRVVILEKTSEGKPNFLGVLSQSSVAAYVASKFGKLSLDRLPESVWATGSKTIAELNLVQGEVISVLPEDTVVEALHRMHQAKISSIAIIGKMTDRCDMWGSISMTDIKDVLGRRRGWSQLLQTTKTFFTSIRNAQALENSGRDAVPSFVVHPSTLLITAVEKMTATHTHRMWVVSSDAKTQTIVGVLTLSNVMPLLLS</sequence>
<accession>A0ABQ8FJI2</accession>
<feature type="domain" description="CBS" evidence="4">
    <location>
        <begin position="135"/>
        <end position="198"/>
    </location>
</feature>
<dbReference type="SMART" id="SM00116">
    <property type="entry name" value="CBS"/>
    <property type="match status" value="4"/>
</dbReference>
<keyword evidence="6" id="KW-1185">Reference proteome</keyword>
<evidence type="ECO:0000256" key="3">
    <source>
        <dbReference type="PROSITE-ProRule" id="PRU00703"/>
    </source>
</evidence>
<evidence type="ECO:0000313" key="6">
    <source>
        <dbReference type="Proteomes" id="UP001648503"/>
    </source>
</evidence>
<feature type="domain" description="CBS" evidence="4">
    <location>
        <begin position="220"/>
        <end position="283"/>
    </location>
</feature>
<dbReference type="Pfam" id="PF00571">
    <property type="entry name" value="CBS"/>
    <property type="match status" value="4"/>
</dbReference>
<keyword evidence="2 3" id="KW-0129">CBS domain</keyword>
<dbReference type="InterPro" id="IPR000644">
    <property type="entry name" value="CBS_dom"/>
</dbReference>
<evidence type="ECO:0000256" key="2">
    <source>
        <dbReference type="ARBA" id="ARBA00023122"/>
    </source>
</evidence>
<feature type="domain" description="CBS" evidence="4">
    <location>
        <begin position="305"/>
        <end position="361"/>
    </location>
</feature>
<evidence type="ECO:0000313" key="5">
    <source>
        <dbReference type="EMBL" id="KAH6599371.1"/>
    </source>
</evidence>
<dbReference type="PANTHER" id="PTHR13780">
    <property type="entry name" value="AMP-ACTIVATED PROTEIN KINASE, GAMMA REGULATORY SUBUNIT"/>
    <property type="match status" value="1"/>
</dbReference>
<dbReference type="SUPFAM" id="SSF54631">
    <property type="entry name" value="CBS-domain pair"/>
    <property type="match status" value="2"/>
</dbReference>
<name>A0ABQ8FJI2_9FUNG</name>
<dbReference type="PROSITE" id="PS51371">
    <property type="entry name" value="CBS"/>
    <property type="match status" value="4"/>
</dbReference>
<feature type="domain" description="CBS" evidence="4">
    <location>
        <begin position="41"/>
        <end position="100"/>
    </location>
</feature>
<protein>
    <recommendedName>
        <fullName evidence="4">CBS domain-containing protein</fullName>
    </recommendedName>
</protein>
<comment type="caution">
    <text evidence="5">The sequence shown here is derived from an EMBL/GenBank/DDBJ whole genome shotgun (WGS) entry which is preliminary data.</text>
</comment>
<evidence type="ECO:0000259" key="4">
    <source>
        <dbReference type="PROSITE" id="PS51371"/>
    </source>
</evidence>
<dbReference type="PANTHER" id="PTHR13780:SF36">
    <property type="entry name" value="CBS DOMAIN-CONTAINING PROTEIN"/>
    <property type="match status" value="1"/>
</dbReference>
<dbReference type="InterPro" id="IPR050511">
    <property type="entry name" value="AMPK_gamma/SDS23_families"/>
</dbReference>
<keyword evidence="1" id="KW-0677">Repeat</keyword>
<dbReference type="InterPro" id="IPR046342">
    <property type="entry name" value="CBS_dom_sf"/>
</dbReference>
<dbReference type="Gene3D" id="3.10.580.10">
    <property type="entry name" value="CBS-domain"/>
    <property type="match status" value="2"/>
</dbReference>
<dbReference type="EMBL" id="JAFCIX010000066">
    <property type="protein sequence ID" value="KAH6599371.1"/>
    <property type="molecule type" value="Genomic_DNA"/>
</dbReference>
<organism evidence="5 6">
    <name type="scientific">Batrachochytrium salamandrivorans</name>
    <dbReference type="NCBI Taxonomy" id="1357716"/>
    <lineage>
        <taxon>Eukaryota</taxon>
        <taxon>Fungi</taxon>
        <taxon>Fungi incertae sedis</taxon>
        <taxon>Chytridiomycota</taxon>
        <taxon>Chytridiomycota incertae sedis</taxon>
        <taxon>Chytridiomycetes</taxon>
        <taxon>Rhizophydiales</taxon>
        <taxon>Rhizophydiales incertae sedis</taxon>
        <taxon>Batrachochytrium</taxon>
    </lineage>
</organism>
<evidence type="ECO:0000256" key="1">
    <source>
        <dbReference type="ARBA" id="ARBA00022737"/>
    </source>
</evidence>